<sequence length="277" mass="29354">MRMKQSSLLALLATLALTSCSQAPSGSDAEDERNPFFRQASKDVADLNYPAAIKQFEKAVAVNPSVVKAYLQIGLLYGDKLGDPISAIYFYQKYLEARPNAAEREEVVAAMEKAKLDFALTLTNSGLQNAAEIAKMSKENVDLKQQILQLQGTLAAKEAQMSQAAGAATPPKATAVVPASPSADKKPLKTVPTKPLETASSIPSVPAVTPPAAPAEAATPSGDAKQHTIGKGDTLWKLARKYYPASLDLNEEIAKIKAANPGLDDRNLKIGAVITIP</sequence>
<dbReference type="EMBL" id="LIBO01000054">
    <property type="protein sequence ID" value="KRO62598.1"/>
    <property type="molecule type" value="Genomic_DNA"/>
</dbReference>
<comment type="caution">
    <text evidence="5">The sequence shown here is derived from an EMBL/GenBank/DDBJ whole genome shotgun (WGS) entry which is preliminary data.</text>
</comment>
<keyword evidence="1" id="KW-0175">Coiled coil</keyword>
<evidence type="ECO:0000313" key="5">
    <source>
        <dbReference type="EMBL" id="KRO62598.1"/>
    </source>
</evidence>
<dbReference type="PROSITE" id="PS51257">
    <property type="entry name" value="PROKAR_LIPOPROTEIN"/>
    <property type="match status" value="1"/>
</dbReference>
<dbReference type="SUPFAM" id="SSF48452">
    <property type="entry name" value="TPR-like"/>
    <property type="match status" value="1"/>
</dbReference>
<dbReference type="PROSITE" id="PS51782">
    <property type="entry name" value="LYSM"/>
    <property type="match status" value="1"/>
</dbReference>
<dbReference type="SUPFAM" id="SSF54106">
    <property type="entry name" value="LysM domain"/>
    <property type="match status" value="1"/>
</dbReference>
<proteinExistence type="predicted"/>
<feature type="coiled-coil region" evidence="1">
    <location>
        <begin position="133"/>
        <end position="160"/>
    </location>
</feature>
<feature type="signal peptide" evidence="3">
    <location>
        <begin position="1"/>
        <end position="23"/>
    </location>
</feature>
<feature type="domain" description="LysM" evidence="4">
    <location>
        <begin position="225"/>
        <end position="276"/>
    </location>
</feature>
<dbReference type="SMART" id="SM00257">
    <property type="entry name" value="LysM"/>
    <property type="match status" value="1"/>
</dbReference>
<accession>A0A0R2RJH1</accession>
<evidence type="ECO:0000259" key="4">
    <source>
        <dbReference type="PROSITE" id="PS51782"/>
    </source>
</evidence>
<reference evidence="5 6" key="1">
    <citation type="submission" date="2015-10" db="EMBL/GenBank/DDBJ databases">
        <title>Metagenome-Assembled Genomes uncover a global brackish microbiome.</title>
        <authorList>
            <person name="Hugerth L.W."/>
            <person name="Larsson J."/>
            <person name="Alneberg J."/>
            <person name="Lindh M.V."/>
            <person name="Legrand C."/>
            <person name="Pinhassi J."/>
            <person name="Andersson A.F."/>
        </authorList>
    </citation>
    <scope>NUCLEOTIDE SEQUENCE [LARGE SCALE GENOMIC DNA]</scope>
    <source>
        <strain evidence="5">BACL18 MAG-120507-bin52</strain>
    </source>
</reference>
<dbReference type="Pfam" id="PF01476">
    <property type="entry name" value="LysM"/>
    <property type="match status" value="1"/>
</dbReference>
<evidence type="ECO:0000256" key="3">
    <source>
        <dbReference type="SAM" id="SignalP"/>
    </source>
</evidence>
<dbReference type="Gene3D" id="3.10.350.10">
    <property type="entry name" value="LysM domain"/>
    <property type="match status" value="1"/>
</dbReference>
<dbReference type="Gene3D" id="1.25.40.10">
    <property type="entry name" value="Tetratricopeptide repeat domain"/>
    <property type="match status" value="1"/>
</dbReference>
<organism evidence="5 6">
    <name type="scientific">Verrucomicrobia subdivision 6 bacterium BACL9 MAG-120507-bin52</name>
    <dbReference type="NCBI Taxonomy" id="1655590"/>
    <lineage>
        <taxon>Bacteria</taxon>
        <taxon>Pseudomonadati</taxon>
        <taxon>Verrucomicrobiota</taxon>
        <taxon>Verrucomicrobiia</taxon>
        <taxon>Verrucomicrobiales</taxon>
        <taxon>Verrucomicrobia subdivision 6</taxon>
    </lineage>
</organism>
<feature type="chain" id="PRO_5006422818" description="LysM domain-containing protein" evidence="3">
    <location>
        <begin position="24"/>
        <end position="277"/>
    </location>
</feature>
<dbReference type="InterPro" id="IPR036779">
    <property type="entry name" value="LysM_dom_sf"/>
</dbReference>
<dbReference type="Proteomes" id="UP000051269">
    <property type="component" value="Unassembled WGS sequence"/>
</dbReference>
<evidence type="ECO:0000313" key="6">
    <source>
        <dbReference type="Proteomes" id="UP000051269"/>
    </source>
</evidence>
<dbReference type="InterPro" id="IPR018392">
    <property type="entry name" value="LysM"/>
</dbReference>
<feature type="compositionally biased region" description="Low complexity" evidence="2">
    <location>
        <begin position="164"/>
        <end position="182"/>
    </location>
</feature>
<name>A0A0R2RJH1_9BACT</name>
<dbReference type="AlphaFoldDB" id="A0A0R2RJH1"/>
<dbReference type="InterPro" id="IPR011990">
    <property type="entry name" value="TPR-like_helical_dom_sf"/>
</dbReference>
<feature type="region of interest" description="Disordered" evidence="2">
    <location>
        <begin position="162"/>
        <end position="229"/>
    </location>
</feature>
<evidence type="ECO:0000256" key="1">
    <source>
        <dbReference type="SAM" id="Coils"/>
    </source>
</evidence>
<dbReference type="CDD" id="cd00118">
    <property type="entry name" value="LysM"/>
    <property type="match status" value="1"/>
</dbReference>
<evidence type="ECO:0000256" key="2">
    <source>
        <dbReference type="SAM" id="MobiDB-lite"/>
    </source>
</evidence>
<protein>
    <recommendedName>
        <fullName evidence="4">LysM domain-containing protein</fullName>
    </recommendedName>
</protein>
<gene>
    <name evidence="5" type="ORF">ABR82_06090</name>
</gene>
<feature type="compositionally biased region" description="Low complexity" evidence="2">
    <location>
        <begin position="189"/>
        <end position="207"/>
    </location>
</feature>
<keyword evidence="3" id="KW-0732">Signal</keyword>